<reference evidence="1 3" key="1">
    <citation type="journal article" date="2019" name="Sci. Rep.">
        <title>Orb-weaving spider Araneus ventricosus genome elucidates the spidroin gene catalogue.</title>
        <authorList>
            <person name="Kono N."/>
            <person name="Nakamura H."/>
            <person name="Ohtoshi R."/>
            <person name="Moran D.A.P."/>
            <person name="Shinohara A."/>
            <person name="Yoshida Y."/>
            <person name="Fujiwara M."/>
            <person name="Mori M."/>
            <person name="Tomita M."/>
            <person name="Arakawa K."/>
        </authorList>
    </citation>
    <scope>NUCLEOTIDE SEQUENCE [LARGE SCALE GENOMIC DNA]</scope>
</reference>
<evidence type="ECO:0000313" key="3">
    <source>
        <dbReference type="Proteomes" id="UP000499080"/>
    </source>
</evidence>
<keyword evidence="3" id="KW-1185">Reference proteome</keyword>
<name>A0A4Y2TZW2_ARAVE</name>
<comment type="caution">
    <text evidence="1">The sequence shown here is derived from an EMBL/GenBank/DDBJ whole genome shotgun (WGS) entry which is preliminary data.</text>
</comment>
<gene>
    <name evidence="2" type="ORF">AVEN_211587_1</name>
    <name evidence="1" type="ORF">AVEN_95288_1</name>
</gene>
<dbReference type="EMBL" id="BGPR01032663">
    <property type="protein sequence ID" value="GBO06259.1"/>
    <property type="molecule type" value="Genomic_DNA"/>
</dbReference>
<evidence type="ECO:0000313" key="1">
    <source>
        <dbReference type="EMBL" id="GBO06259.1"/>
    </source>
</evidence>
<dbReference type="AlphaFoldDB" id="A0A4Y2TZW2"/>
<evidence type="ECO:0000313" key="2">
    <source>
        <dbReference type="EMBL" id="GBO06261.1"/>
    </source>
</evidence>
<organism evidence="1 3">
    <name type="scientific">Araneus ventricosus</name>
    <name type="common">Orbweaver spider</name>
    <name type="synonym">Epeira ventricosa</name>
    <dbReference type="NCBI Taxonomy" id="182803"/>
    <lineage>
        <taxon>Eukaryota</taxon>
        <taxon>Metazoa</taxon>
        <taxon>Ecdysozoa</taxon>
        <taxon>Arthropoda</taxon>
        <taxon>Chelicerata</taxon>
        <taxon>Arachnida</taxon>
        <taxon>Araneae</taxon>
        <taxon>Araneomorphae</taxon>
        <taxon>Entelegynae</taxon>
        <taxon>Araneoidea</taxon>
        <taxon>Araneidae</taxon>
        <taxon>Araneus</taxon>
    </lineage>
</organism>
<sequence length="188" mass="21592">MDGSRFETIENCCVRLSSAIWRQEPKVLSLMWCGSLEVSAQVPSSSCDRGSEASRNSLRVVSKRSVGYNDYEETSISFSGFHLDEQFFVNNDIKPFDFKYGSKQETVDKKEENVILMEESEDEHFGYLQRELETAEMEELTYLESSMVDFLRNLFVLLDNIGGARMSLQNSPPITLNFQLNMRNGKIH</sequence>
<protein>
    <submittedName>
        <fullName evidence="1">Uncharacterized protein</fullName>
    </submittedName>
</protein>
<accession>A0A4Y2TZW2</accession>
<dbReference type="Proteomes" id="UP000499080">
    <property type="component" value="Unassembled WGS sequence"/>
</dbReference>
<proteinExistence type="predicted"/>
<dbReference type="EMBL" id="BGPR01032665">
    <property type="protein sequence ID" value="GBO06261.1"/>
    <property type="molecule type" value="Genomic_DNA"/>
</dbReference>